<name>A0AAV4PV10_CAEEX</name>
<organism evidence="1 2">
    <name type="scientific">Caerostris extrusa</name>
    <name type="common">Bark spider</name>
    <name type="synonym">Caerostris bankana</name>
    <dbReference type="NCBI Taxonomy" id="172846"/>
    <lineage>
        <taxon>Eukaryota</taxon>
        <taxon>Metazoa</taxon>
        <taxon>Ecdysozoa</taxon>
        <taxon>Arthropoda</taxon>
        <taxon>Chelicerata</taxon>
        <taxon>Arachnida</taxon>
        <taxon>Araneae</taxon>
        <taxon>Araneomorphae</taxon>
        <taxon>Entelegynae</taxon>
        <taxon>Araneoidea</taxon>
        <taxon>Araneidae</taxon>
        <taxon>Caerostris</taxon>
    </lineage>
</organism>
<dbReference type="AlphaFoldDB" id="A0AAV4PV10"/>
<sequence length="145" mass="16831">MESDSLSRVRFKSPVTCGQRSGLEFRLASDVSVHYSLAVCLVKFEECPPSSRAQYSLPAFVVFLSLKVDCNNRRNTEYRVQLFVSLENFVYILKWEFVSYQNFVQHIIPSFRLARCQNILFGDDCAKTVGARSRRWPVPPGRYYE</sequence>
<gene>
    <name evidence="1" type="ORF">CEXT_163611</name>
</gene>
<accession>A0AAV4PV10</accession>
<evidence type="ECO:0000313" key="2">
    <source>
        <dbReference type="Proteomes" id="UP001054945"/>
    </source>
</evidence>
<dbReference type="EMBL" id="BPLR01005151">
    <property type="protein sequence ID" value="GIY00171.1"/>
    <property type="molecule type" value="Genomic_DNA"/>
</dbReference>
<keyword evidence="2" id="KW-1185">Reference proteome</keyword>
<protein>
    <submittedName>
        <fullName evidence="1">Uncharacterized protein</fullName>
    </submittedName>
</protein>
<comment type="caution">
    <text evidence="1">The sequence shown here is derived from an EMBL/GenBank/DDBJ whole genome shotgun (WGS) entry which is preliminary data.</text>
</comment>
<dbReference type="Proteomes" id="UP001054945">
    <property type="component" value="Unassembled WGS sequence"/>
</dbReference>
<reference evidence="1 2" key="1">
    <citation type="submission" date="2021-06" db="EMBL/GenBank/DDBJ databases">
        <title>Caerostris extrusa draft genome.</title>
        <authorList>
            <person name="Kono N."/>
            <person name="Arakawa K."/>
        </authorList>
    </citation>
    <scope>NUCLEOTIDE SEQUENCE [LARGE SCALE GENOMIC DNA]</scope>
</reference>
<evidence type="ECO:0000313" key="1">
    <source>
        <dbReference type="EMBL" id="GIY00171.1"/>
    </source>
</evidence>
<proteinExistence type="predicted"/>